<evidence type="ECO:0000256" key="2">
    <source>
        <dbReference type="ARBA" id="ARBA00013019"/>
    </source>
</evidence>
<comment type="pathway">
    <text evidence="1">Carbohydrate degradation.</text>
</comment>
<dbReference type="InterPro" id="IPR022675">
    <property type="entry name" value="G6P_DH_C"/>
</dbReference>
<dbReference type="PANTHER" id="PTHR23429">
    <property type="entry name" value="GLUCOSE-6-PHOSPHATE 1-DEHYDROGENASE G6PD"/>
    <property type="match status" value="1"/>
</dbReference>
<dbReference type="Proteomes" id="UP000275267">
    <property type="component" value="Unassembled WGS sequence"/>
</dbReference>
<reference evidence="8" key="1">
    <citation type="journal article" date="2019" name="Nat. Commun.">
        <title>The genome of broomcorn millet.</title>
        <authorList>
            <person name="Zou C."/>
            <person name="Miki D."/>
            <person name="Li D."/>
            <person name="Tang Q."/>
            <person name="Xiao L."/>
            <person name="Rajput S."/>
            <person name="Deng P."/>
            <person name="Jia W."/>
            <person name="Huang R."/>
            <person name="Zhang M."/>
            <person name="Sun Y."/>
            <person name="Hu J."/>
            <person name="Fu X."/>
            <person name="Schnable P.S."/>
            <person name="Li F."/>
            <person name="Zhang H."/>
            <person name="Feng B."/>
            <person name="Zhu X."/>
            <person name="Liu R."/>
            <person name="Schnable J.C."/>
            <person name="Zhu J.-K."/>
            <person name="Zhang H."/>
        </authorList>
    </citation>
    <scope>NUCLEOTIDE SEQUENCE [LARGE SCALE GENOMIC DNA]</scope>
</reference>
<evidence type="ECO:0000313" key="8">
    <source>
        <dbReference type="Proteomes" id="UP000275267"/>
    </source>
</evidence>
<evidence type="ECO:0000256" key="3">
    <source>
        <dbReference type="ARBA" id="ARBA00022857"/>
    </source>
</evidence>
<dbReference type="PANTHER" id="PTHR23429:SF0">
    <property type="entry name" value="GLUCOSE-6-PHOSPHATE 1-DEHYDROGENASE"/>
    <property type="match status" value="1"/>
</dbReference>
<evidence type="ECO:0000259" key="6">
    <source>
        <dbReference type="Pfam" id="PF02781"/>
    </source>
</evidence>
<evidence type="ECO:0000256" key="1">
    <source>
        <dbReference type="ARBA" id="ARBA00004921"/>
    </source>
</evidence>
<proteinExistence type="predicted"/>
<keyword evidence="3" id="KW-0521">NADP</keyword>
<dbReference type="InterPro" id="IPR001282">
    <property type="entry name" value="G6P_DH"/>
</dbReference>
<keyword evidence="4" id="KW-0560">Oxidoreductase</keyword>
<keyword evidence="5" id="KW-0119">Carbohydrate metabolism</keyword>
<accession>A0A3L6RPK9</accession>
<dbReference type="OrthoDB" id="60984at2759"/>
<dbReference type="EC" id="1.1.1.49" evidence="2"/>
<name>A0A3L6RPK9_PANMI</name>
<protein>
    <recommendedName>
        <fullName evidence="2">glucose-6-phosphate dehydrogenase (NADP(+))</fullName>
        <ecNumber evidence="2">1.1.1.49</ecNumber>
    </recommendedName>
</protein>
<dbReference type="GO" id="GO:0050661">
    <property type="term" value="F:NADP binding"/>
    <property type="evidence" value="ECO:0007669"/>
    <property type="project" value="InterPro"/>
</dbReference>
<evidence type="ECO:0000256" key="4">
    <source>
        <dbReference type="ARBA" id="ARBA00023002"/>
    </source>
</evidence>
<feature type="domain" description="Glucose-6-phosphate dehydrogenase C-terminal" evidence="6">
    <location>
        <begin position="13"/>
        <end position="89"/>
    </location>
</feature>
<dbReference type="Pfam" id="PF02781">
    <property type="entry name" value="G6PD_C"/>
    <property type="match status" value="1"/>
</dbReference>
<evidence type="ECO:0000313" key="7">
    <source>
        <dbReference type="EMBL" id="RLN07103.1"/>
    </source>
</evidence>
<sequence>MLCARFNHGIGKKQGRNEFVIRLQPSEAMYMKLTVKKPGLEMATEQSELDLSYGMRYQDGNIPEAYERLILDTIRGDQQHFVRRDELRLWYTQHKACKASIIQAAARNILHSESAAVS</sequence>
<dbReference type="GO" id="GO:0006006">
    <property type="term" value="P:glucose metabolic process"/>
    <property type="evidence" value="ECO:0007669"/>
    <property type="project" value="InterPro"/>
</dbReference>
<dbReference type="STRING" id="4540.A0A3L6RPK9"/>
<comment type="caution">
    <text evidence="7">The sequence shown here is derived from an EMBL/GenBank/DDBJ whole genome shotgun (WGS) entry which is preliminary data.</text>
</comment>
<dbReference type="EMBL" id="PQIB02000007">
    <property type="protein sequence ID" value="RLN07103.1"/>
    <property type="molecule type" value="Genomic_DNA"/>
</dbReference>
<dbReference type="SUPFAM" id="SSF55347">
    <property type="entry name" value="Glyceraldehyde-3-phosphate dehydrogenase-like, C-terminal domain"/>
    <property type="match status" value="1"/>
</dbReference>
<dbReference type="GO" id="GO:0005829">
    <property type="term" value="C:cytosol"/>
    <property type="evidence" value="ECO:0007669"/>
    <property type="project" value="TreeGrafter"/>
</dbReference>
<organism evidence="7 8">
    <name type="scientific">Panicum miliaceum</name>
    <name type="common">Proso millet</name>
    <name type="synonym">Broomcorn millet</name>
    <dbReference type="NCBI Taxonomy" id="4540"/>
    <lineage>
        <taxon>Eukaryota</taxon>
        <taxon>Viridiplantae</taxon>
        <taxon>Streptophyta</taxon>
        <taxon>Embryophyta</taxon>
        <taxon>Tracheophyta</taxon>
        <taxon>Spermatophyta</taxon>
        <taxon>Magnoliopsida</taxon>
        <taxon>Liliopsida</taxon>
        <taxon>Poales</taxon>
        <taxon>Poaceae</taxon>
        <taxon>PACMAD clade</taxon>
        <taxon>Panicoideae</taxon>
        <taxon>Panicodae</taxon>
        <taxon>Paniceae</taxon>
        <taxon>Panicinae</taxon>
        <taxon>Panicum</taxon>
        <taxon>Panicum sect. Panicum</taxon>
    </lineage>
</organism>
<gene>
    <name evidence="7" type="ORF">C2845_PM11G10260</name>
</gene>
<dbReference type="Gene3D" id="3.30.360.10">
    <property type="entry name" value="Dihydrodipicolinate Reductase, domain 2"/>
    <property type="match status" value="1"/>
</dbReference>
<dbReference type="GO" id="GO:0009051">
    <property type="term" value="P:pentose-phosphate shunt, oxidative branch"/>
    <property type="evidence" value="ECO:0007669"/>
    <property type="project" value="TreeGrafter"/>
</dbReference>
<keyword evidence="8" id="KW-1185">Reference proteome</keyword>
<dbReference type="GO" id="GO:0004345">
    <property type="term" value="F:glucose-6-phosphate dehydrogenase activity"/>
    <property type="evidence" value="ECO:0007669"/>
    <property type="project" value="UniProtKB-EC"/>
</dbReference>
<evidence type="ECO:0000256" key="5">
    <source>
        <dbReference type="ARBA" id="ARBA00023277"/>
    </source>
</evidence>
<dbReference type="AlphaFoldDB" id="A0A3L6RPK9"/>